<feature type="domain" description="DDE-1" evidence="1">
    <location>
        <begin position="69"/>
        <end position="115"/>
    </location>
</feature>
<dbReference type="Proteomes" id="UP000499080">
    <property type="component" value="Unassembled WGS sequence"/>
</dbReference>
<dbReference type="PANTHER" id="PTHR19303:SF73">
    <property type="entry name" value="PROTEIN PDC2"/>
    <property type="match status" value="1"/>
</dbReference>
<dbReference type="InterPro" id="IPR004875">
    <property type="entry name" value="DDE_SF_endonuclease_dom"/>
</dbReference>
<protein>
    <submittedName>
        <fullName evidence="2">Tigger transposable element-derived protein 4</fullName>
    </submittedName>
</protein>
<dbReference type="GO" id="GO:0005634">
    <property type="term" value="C:nucleus"/>
    <property type="evidence" value="ECO:0007669"/>
    <property type="project" value="TreeGrafter"/>
</dbReference>
<dbReference type="PANTHER" id="PTHR19303">
    <property type="entry name" value="TRANSPOSON"/>
    <property type="match status" value="1"/>
</dbReference>
<dbReference type="InterPro" id="IPR050863">
    <property type="entry name" value="CenT-Element_Derived"/>
</dbReference>
<proteinExistence type="predicted"/>
<sequence>MAKVISDESKDIDDNDSGNWITKTLSKILKDYKPENIFNGDETALFFQCLPQKTSTFKKEKCFGEKQSKARITVMLGANMTGYQKLKPLVIGRSKNSRCFKGTKSLEVDYDFNKKILDDVRNFRKKVSEVGPPLFGK</sequence>
<comment type="caution">
    <text evidence="2">The sequence shown here is derived from an EMBL/GenBank/DDBJ whole genome shotgun (WGS) entry which is preliminary data.</text>
</comment>
<dbReference type="Pfam" id="PF03184">
    <property type="entry name" value="DDE_1"/>
    <property type="match status" value="1"/>
</dbReference>
<dbReference type="EMBL" id="BGPR01019826">
    <property type="protein sequence ID" value="GBN83033.1"/>
    <property type="molecule type" value="Genomic_DNA"/>
</dbReference>
<reference evidence="2 3" key="1">
    <citation type="journal article" date="2019" name="Sci. Rep.">
        <title>Orb-weaving spider Araneus ventricosus genome elucidates the spidroin gene catalogue.</title>
        <authorList>
            <person name="Kono N."/>
            <person name="Nakamura H."/>
            <person name="Ohtoshi R."/>
            <person name="Moran D.A.P."/>
            <person name="Shinohara A."/>
            <person name="Yoshida Y."/>
            <person name="Fujiwara M."/>
            <person name="Mori M."/>
            <person name="Tomita M."/>
            <person name="Arakawa K."/>
        </authorList>
    </citation>
    <scope>NUCLEOTIDE SEQUENCE [LARGE SCALE GENOMIC DNA]</scope>
</reference>
<organism evidence="2 3">
    <name type="scientific">Araneus ventricosus</name>
    <name type="common">Orbweaver spider</name>
    <name type="synonym">Epeira ventricosa</name>
    <dbReference type="NCBI Taxonomy" id="182803"/>
    <lineage>
        <taxon>Eukaryota</taxon>
        <taxon>Metazoa</taxon>
        <taxon>Ecdysozoa</taxon>
        <taxon>Arthropoda</taxon>
        <taxon>Chelicerata</taxon>
        <taxon>Arachnida</taxon>
        <taxon>Araneae</taxon>
        <taxon>Araneomorphae</taxon>
        <taxon>Entelegynae</taxon>
        <taxon>Araneoidea</taxon>
        <taxon>Araneidae</taxon>
        <taxon>Araneus</taxon>
    </lineage>
</organism>
<evidence type="ECO:0000259" key="1">
    <source>
        <dbReference type="Pfam" id="PF03184"/>
    </source>
</evidence>
<gene>
    <name evidence="2" type="primary">Tigd4_323</name>
    <name evidence="2" type="ORF">AVEN_121584_1</name>
</gene>
<evidence type="ECO:0000313" key="2">
    <source>
        <dbReference type="EMBL" id="GBN83033.1"/>
    </source>
</evidence>
<dbReference type="OrthoDB" id="6511796at2759"/>
<name>A0A4Y2S564_ARAVE</name>
<dbReference type="AlphaFoldDB" id="A0A4Y2S564"/>
<keyword evidence="3" id="KW-1185">Reference proteome</keyword>
<accession>A0A4Y2S564</accession>
<evidence type="ECO:0000313" key="3">
    <source>
        <dbReference type="Proteomes" id="UP000499080"/>
    </source>
</evidence>
<dbReference type="GO" id="GO:0003677">
    <property type="term" value="F:DNA binding"/>
    <property type="evidence" value="ECO:0007669"/>
    <property type="project" value="TreeGrafter"/>
</dbReference>